<gene>
    <name evidence="3" type="ORF">EZV62_022569</name>
</gene>
<evidence type="ECO:0000256" key="2">
    <source>
        <dbReference type="SAM" id="SignalP"/>
    </source>
</evidence>
<dbReference type="PANTHER" id="PTHR46950:SF2">
    <property type="entry name" value="MAGNESIUM TRANSPORTER CORA-LIKE FAMILY PROTEIN"/>
    <property type="match status" value="1"/>
</dbReference>
<keyword evidence="4" id="KW-1185">Reference proteome</keyword>
<name>A0A5C7H8P3_9ROSI</name>
<evidence type="ECO:0000313" key="3">
    <source>
        <dbReference type="EMBL" id="TXG53400.1"/>
    </source>
</evidence>
<dbReference type="Proteomes" id="UP000323000">
    <property type="component" value="Chromosome 10"/>
</dbReference>
<sequence length="273" mass="30816">MMESDLLFRFRFLSLSLSKLFLDSQFCPNCSSITNFPSIFYSQTKGVIRSVGVISDFAVFPLFADIPCFCACLVSRGWWVVEGAGVVLLPLFVLSLECLCVFLGLCFRLGCLFPVVLFNTKASFSSFSIIFTFKMEEKRSDLGEDHSNSQGHKMKTTESHKKYANRDAMSRSDLWTDGLICAFEFIRGHKRSTNSKVPSRTSDGDHSKMPVPVNRLSEASSQKLDRSKLLDSSSKDEFRSNQKSPFSDYRDSDNYQSGHLNATERFDGSHWVG</sequence>
<protein>
    <submittedName>
        <fullName evidence="3">Uncharacterized protein</fullName>
    </submittedName>
</protein>
<dbReference type="EMBL" id="VAHF01000010">
    <property type="protein sequence ID" value="TXG53400.1"/>
    <property type="molecule type" value="Genomic_DNA"/>
</dbReference>
<feature type="compositionally biased region" description="Basic and acidic residues" evidence="1">
    <location>
        <begin position="223"/>
        <end position="240"/>
    </location>
</feature>
<keyword evidence="2" id="KW-0732">Signal</keyword>
<dbReference type="AlphaFoldDB" id="A0A5C7H8P3"/>
<evidence type="ECO:0000313" key="4">
    <source>
        <dbReference type="Proteomes" id="UP000323000"/>
    </source>
</evidence>
<feature type="region of interest" description="Disordered" evidence="1">
    <location>
        <begin position="192"/>
        <end position="261"/>
    </location>
</feature>
<feature type="signal peptide" evidence="2">
    <location>
        <begin position="1"/>
        <end position="18"/>
    </location>
</feature>
<feature type="region of interest" description="Disordered" evidence="1">
    <location>
        <begin position="142"/>
        <end position="163"/>
    </location>
</feature>
<dbReference type="OrthoDB" id="1749704at2759"/>
<feature type="chain" id="PRO_5023016533" evidence="2">
    <location>
        <begin position="19"/>
        <end position="273"/>
    </location>
</feature>
<dbReference type="PANTHER" id="PTHR46950">
    <property type="entry name" value="MAGNESIUM TRANSPORTER CORA-LIKE FAMILY PROTEIN"/>
    <property type="match status" value="1"/>
</dbReference>
<accession>A0A5C7H8P3</accession>
<organism evidence="3 4">
    <name type="scientific">Acer yangbiense</name>
    <dbReference type="NCBI Taxonomy" id="1000413"/>
    <lineage>
        <taxon>Eukaryota</taxon>
        <taxon>Viridiplantae</taxon>
        <taxon>Streptophyta</taxon>
        <taxon>Embryophyta</taxon>
        <taxon>Tracheophyta</taxon>
        <taxon>Spermatophyta</taxon>
        <taxon>Magnoliopsida</taxon>
        <taxon>eudicotyledons</taxon>
        <taxon>Gunneridae</taxon>
        <taxon>Pentapetalae</taxon>
        <taxon>rosids</taxon>
        <taxon>malvids</taxon>
        <taxon>Sapindales</taxon>
        <taxon>Sapindaceae</taxon>
        <taxon>Hippocastanoideae</taxon>
        <taxon>Acereae</taxon>
        <taxon>Acer</taxon>
    </lineage>
</organism>
<comment type="caution">
    <text evidence="3">The sequence shown here is derived from an EMBL/GenBank/DDBJ whole genome shotgun (WGS) entry which is preliminary data.</text>
</comment>
<proteinExistence type="predicted"/>
<evidence type="ECO:0000256" key="1">
    <source>
        <dbReference type="SAM" id="MobiDB-lite"/>
    </source>
</evidence>
<reference evidence="4" key="1">
    <citation type="journal article" date="2019" name="Gigascience">
        <title>De novo genome assembly of the endangered Acer yangbiense, a plant species with extremely small populations endemic to Yunnan Province, China.</title>
        <authorList>
            <person name="Yang J."/>
            <person name="Wariss H.M."/>
            <person name="Tao L."/>
            <person name="Zhang R."/>
            <person name="Yun Q."/>
            <person name="Hollingsworth P."/>
            <person name="Dao Z."/>
            <person name="Luo G."/>
            <person name="Guo H."/>
            <person name="Ma Y."/>
            <person name="Sun W."/>
        </authorList>
    </citation>
    <scope>NUCLEOTIDE SEQUENCE [LARGE SCALE GENOMIC DNA]</scope>
    <source>
        <strain evidence="4">cv. Malutang</strain>
    </source>
</reference>